<evidence type="ECO:0000313" key="2">
    <source>
        <dbReference type="EMBL" id="MBU4633927.1"/>
    </source>
</evidence>
<sequence>MNVKDSPRSGQAAEADFGELHHLNEARLKAGAHYTGITQKREFFLSEKPAEYLVVTGFADNPAKVYFAQAHACRGMTLKRFTLPTDTVGPRHSLPSEEMPHESAQLQSRQP</sequence>
<protein>
    <submittedName>
        <fullName evidence="2">Uncharacterized protein</fullName>
    </submittedName>
</protein>
<comment type="caution">
    <text evidence="2">The sequence shown here is derived from an EMBL/GenBank/DDBJ whole genome shotgun (WGS) entry which is preliminary data.</text>
</comment>
<proteinExistence type="predicted"/>
<organism evidence="2 3">
    <name type="scientific">Pseudomonas chlororaphis subsp. aurantiaca</name>
    <dbReference type="NCBI Taxonomy" id="86192"/>
    <lineage>
        <taxon>Bacteria</taxon>
        <taxon>Pseudomonadati</taxon>
        <taxon>Pseudomonadota</taxon>
        <taxon>Gammaproteobacteria</taxon>
        <taxon>Pseudomonadales</taxon>
        <taxon>Pseudomonadaceae</taxon>
        <taxon>Pseudomonas</taxon>
    </lineage>
</organism>
<dbReference type="EMBL" id="JAEEFW010000004">
    <property type="protein sequence ID" value="MBU4633927.1"/>
    <property type="molecule type" value="Genomic_DNA"/>
</dbReference>
<reference evidence="2" key="1">
    <citation type="submission" date="2020-12" db="EMBL/GenBank/DDBJ databases">
        <title>Generalized mutagenesis with transposon Tn5. A laboratory procedure for the identification of genes responsible for a bacterial phenotype and its regulation, illustrated with phenazine production in Pseudomonas chlororaphis.</title>
        <authorList>
            <person name="Muzio F."/>
            <person name="Sobrero P."/>
            <person name="Agaras B."/>
            <person name="Valverde C."/>
        </authorList>
    </citation>
    <scope>NUCLEOTIDE SEQUENCE</scope>
    <source>
        <strain evidence="2">SMMP3</strain>
    </source>
</reference>
<name>A0AAJ0ZJR4_9PSED</name>
<accession>A0AAJ0ZJR4</accession>
<dbReference type="RefSeq" id="WP_164485964.1">
    <property type="nucleotide sequence ID" value="NZ_AP014623.1"/>
</dbReference>
<evidence type="ECO:0000256" key="1">
    <source>
        <dbReference type="SAM" id="MobiDB-lite"/>
    </source>
</evidence>
<dbReference type="AlphaFoldDB" id="A0AAJ0ZJR4"/>
<dbReference type="Proteomes" id="UP000787568">
    <property type="component" value="Unassembled WGS sequence"/>
</dbReference>
<feature type="region of interest" description="Disordered" evidence="1">
    <location>
        <begin position="84"/>
        <end position="111"/>
    </location>
</feature>
<evidence type="ECO:0000313" key="3">
    <source>
        <dbReference type="Proteomes" id="UP000787568"/>
    </source>
</evidence>
<gene>
    <name evidence="2" type="ORF">I8747_14090</name>
</gene>